<dbReference type="AlphaFoldDB" id="A0A9W8B6B1"/>
<evidence type="ECO:0000256" key="6">
    <source>
        <dbReference type="ARBA" id="ARBA00022679"/>
    </source>
</evidence>
<comment type="caution">
    <text evidence="11">The sequence shown here is derived from an EMBL/GenBank/DDBJ whole genome shotgun (WGS) entry which is preliminary data.</text>
</comment>
<sequence length="476" mass="53509">MRPLNVCLVSDFFYPNTGGVEAHLYSLAQCLLRRGHKVILITHAYGNRRGIRYLTDGLKVYYVPGLVIYNQATLPTIVGNFPLFRQIFIREQVDVVHGHGSLSPFCHEAIFHARAMGLKACLTDHSLFGFADTGSILTNKLLKFTLSDIDHVICVSHTGKENTVLRAALNPLSVSTIPNAIVGCHLKPDPSAADPHHVTIVVACRLVYRKGIDLLVATIPRICQQYPEVRFIIGGDGPRRIDLEQMREAYVLQDRVELLGAVKGSDVRKVLVRGDIFLNTSLTEAFCIGIVEAACCGLLVVTTKVGGVPEVLPDHIINFATPEEDDLVSAVARAIETVKVRDQHPELSPSALHNTVKQMYSWMDVAARTEQVYYSIMALPSPPLIERLRRYYGCGVWAGKLFCMLAVLDYLLLSLLEWLWPREAIEIAPTFDHKRYVQMARMRQQMSSMTRRYSSLLEQRKVWYAFEDTMAEDEII</sequence>
<dbReference type="GO" id="GO:0000506">
    <property type="term" value="C:glycosylphosphatidylinositol-N-acetylglucosaminyltransferase (GPI-GnT) complex"/>
    <property type="evidence" value="ECO:0007669"/>
    <property type="project" value="InterPro"/>
</dbReference>
<keyword evidence="4" id="KW-0337">GPI-anchor biosynthesis</keyword>
<comment type="pathway">
    <text evidence="2">Glycolipid biosynthesis; glycosylphosphatidylinositol-anchor biosynthesis.</text>
</comment>
<name>A0A9W8B6B1_9FUNG</name>
<evidence type="ECO:0000256" key="8">
    <source>
        <dbReference type="ARBA" id="ARBA00068617"/>
    </source>
</evidence>
<dbReference type="EMBL" id="JANBQB010000295">
    <property type="protein sequence ID" value="KAJ1978146.1"/>
    <property type="molecule type" value="Genomic_DNA"/>
</dbReference>
<evidence type="ECO:0000256" key="5">
    <source>
        <dbReference type="ARBA" id="ARBA00022676"/>
    </source>
</evidence>
<evidence type="ECO:0000313" key="11">
    <source>
        <dbReference type="EMBL" id="KAJ1978146.1"/>
    </source>
</evidence>
<protein>
    <recommendedName>
        <fullName evidence="8">Phosphatidylinositol N-acetylglucosaminyltransferase GPI3 subunit</fullName>
        <ecNumber evidence="3">2.4.1.198</ecNumber>
    </recommendedName>
    <alternativeName>
        <fullName evidence="7">GlcNAc-PI synthesis protein</fullName>
    </alternativeName>
</protein>
<keyword evidence="12" id="KW-1185">Reference proteome</keyword>
<dbReference type="Pfam" id="PF08288">
    <property type="entry name" value="PIGA"/>
    <property type="match status" value="1"/>
</dbReference>
<keyword evidence="5 11" id="KW-0328">Glycosyltransferase</keyword>
<gene>
    <name evidence="11" type="primary">SPT14</name>
    <name evidence="11" type="ORF">H4R34_003312</name>
</gene>
<dbReference type="Gene3D" id="3.40.50.2000">
    <property type="entry name" value="Glycogen Phosphorylase B"/>
    <property type="match status" value="2"/>
</dbReference>
<dbReference type="GO" id="GO:0006506">
    <property type="term" value="P:GPI anchor biosynthetic process"/>
    <property type="evidence" value="ECO:0007669"/>
    <property type="project" value="UniProtKB-KW"/>
</dbReference>
<evidence type="ECO:0000259" key="9">
    <source>
        <dbReference type="Pfam" id="PF00534"/>
    </source>
</evidence>
<dbReference type="Proteomes" id="UP001151582">
    <property type="component" value="Unassembled WGS sequence"/>
</dbReference>
<evidence type="ECO:0000256" key="2">
    <source>
        <dbReference type="ARBA" id="ARBA00004687"/>
    </source>
</evidence>
<organism evidence="11 12">
    <name type="scientific">Dimargaris verticillata</name>
    <dbReference type="NCBI Taxonomy" id="2761393"/>
    <lineage>
        <taxon>Eukaryota</taxon>
        <taxon>Fungi</taxon>
        <taxon>Fungi incertae sedis</taxon>
        <taxon>Zoopagomycota</taxon>
        <taxon>Kickxellomycotina</taxon>
        <taxon>Dimargaritomycetes</taxon>
        <taxon>Dimargaritales</taxon>
        <taxon>Dimargaritaceae</taxon>
        <taxon>Dimargaris</taxon>
    </lineage>
</organism>
<evidence type="ECO:0000256" key="7">
    <source>
        <dbReference type="ARBA" id="ARBA00032160"/>
    </source>
</evidence>
<evidence type="ECO:0000256" key="3">
    <source>
        <dbReference type="ARBA" id="ARBA00012420"/>
    </source>
</evidence>
<dbReference type="SUPFAM" id="SSF53756">
    <property type="entry name" value="UDP-Glycosyltransferase/glycogen phosphorylase"/>
    <property type="match status" value="1"/>
</dbReference>
<dbReference type="FunFam" id="3.40.50.2000:FF:000026">
    <property type="entry name" value="Phosphatidylinositol N-acetylglucosaminyltransferase subunit A"/>
    <property type="match status" value="1"/>
</dbReference>
<dbReference type="PANTHER" id="PTHR45871">
    <property type="entry name" value="N-ACETYLGLUCOSAMINYL-PHOSPHATIDYLINOSITOL BIOSYNTHETIC PROTEIN"/>
    <property type="match status" value="1"/>
</dbReference>
<dbReference type="GO" id="GO:0017176">
    <property type="term" value="F:phosphatidylinositol N-acetylglucosaminyltransferase activity"/>
    <property type="evidence" value="ECO:0007669"/>
    <property type="project" value="UniProtKB-EC"/>
</dbReference>
<feature type="domain" description="Glycosyl transferase family 1" evidence="9">
    <location>
        <begin position="198"/>
        <end position="339"/>
    </location>
</feature>
<feature type="domain" description="PIGA GPI anchor biosynthesis" evidence="10">
    <location>
        <begin position="43"/>
        <end position="132"/>
    </location>
</feature>
<dbReference type="InterPro" id="IPR039507">
    <property type="entry name" value="PIG-A/GPI3"/>
</dbReference>
<evidence type="ECO:0000313" key="12">
    <source>
        <dbReference type="Proteomes" id="UP001151582"/>
    </source>
</evidence>
<comment type="function">
    <text evidence="1">Catalytic subunit in the complex catalyzing the transfer of N-acetylglucosamine from UDP-N-acetylglucosamine to phosphatidylinositol, the first step of GPI biosynthesis.</text>
</comment>
<dbReference type="PANTHER" id="PTHR45871:SF1">
    <property type="entry name" value="PHOSPHATIDYLINOSITOL N-ACETYLGLUCOSAMINYLTRANSFERASE SUBUNIT A"/>
    <property type="match status" value="1"/>
</dbReference>
<dbReference type="InterPro" id="IPR013234">
    <property type="entry name" value="PIGA_GPI_anchor_biosynthesis"/>
</dbReference>
<evidence type="ECO:0000256" key="4">
    <source>
        <dbReference type="ARBA" id="ARBA00022502"/>
    </source>
</evidence>
<accession>A0A9W8B6B1</accession>
<keyword evidence="6 11" id="KW-0808">Transferase</keyword>
<evidence type="ECO:0000259" key="10">
    <source>
        <dbReference type="Pfam" id="PF08288"/>
    </source>
</evidence>
<dbReference type="Pfam" id="PF00534">
    <property type="entry name" value="Glycos_transf_1"/>
    <property type="match status" value="1"/>
</dbReference>
<dbReference type="InterPro" id="IPR001296">
    <property type="entry name" value="Glyco_trans_1"/>
</dbReference>
<dbReference type="OrthoDB" id="734129at2759"/>
<evidence type="ECO:0000256" key="1">
    <source>
        <dbReference type="ARBA" id="ARBA00003265"/>
    </source>
</evidence>
<dbReference type="EC" id="2.4.1.198" evidence="3"/>
<proteinExistence type="predicted"/>
<reference evidence="11" key="1">
    <citation type="submission" date="2022-07" db="EMBL/GenBank/DDBJ databases">
        <title>Phylogenomic reconstructions and comparative analyses of Kickxellomycotina fungi.</title>
        <authorList>
            <person name="Reynolds N.K."/>
            <person name="Stajich J.E."/>
            <person name="Barry K."/>
            <person name="Grigoriev I.V."/>
            <person name="Crous P."/>
            <person name="Smith M.E."/>
        </authorList>
    </citation>
    <scope>NUCLEOTIDE SEQUENCE</scope>
    <source>
        <strain evidence="11">RSA 567</strain>
    </source>
</reference>
<dbReference type="CDD" id="cd03796">
    <property type="entry name" value="GT4_PIG-A-like"/>
    <property type="match status" value="1"/>
</dbReference>